<dbReference type="InterPro" id="IPR029058">
    <property type="entry name" value="AB_hydrolase_fold"/>
</dbReference>
<sequence>MLLRDSWFNYTVIRTAIIVARLITPASIAYCIVVPVFRPHKFFRSPLLPFSIWAIAETVFYTSVYLPLSSALQSEAAHPPPPPRAERRVLFQRCLDTVSDTEHYLSGWFHGASIADIKRENLKEFYAWSFLNKKYRDVDEAESRELDGYVDQLEQRLDRPFEEGYGKAQSLRGTMQGVHMQHRPLLWYLIVGVIDLGCHSILLFNNYQFNRQMILPSLSTFPIRPLAILGTAAQTDTKFSYWYREHTAKHRLPILVIHGVGIGMFAYVNFLLEMNRQQSAFDGEGEVGIIALELLPVSARISTPALAADETREEVRRILDKHGWKEFVLVGHSYGTAIAASILRDPQFERRVKASVLMDPICFLLHWPDVAYNFTRRDPTTTSEYMLHYFSSRDMMISHTFARRFFWTQYILWREDVANIPLTVTLSAQDIIVPTKAVWEYLISEPSHASPNGDIAAKKLDAAKDRLGNAVVERETGLLKAVLFEDFNHASLFSSKRAMRGVVRQIYQYSGEYGGRSEDSGE</sequence>
<dbReference type="EMBL" id="MU001633">
    <property type="protein sequence ID" value="KAF2485582.1"/>
    <property type="molecule type" value="Genomic_DNA"/>
</dbReference>
<evidence type="ECO:0000313" key="4">
    <source>
        <dbReference type="Proteomes" id="UP000799767"/>
    </source>
</evidence>
<keyword evidence="1" id="KW-1133">Transmembrane helix</keyword>
<feature type="transmembrane region" description="Helical" evidence="1">
    <location>
        <begin position="12"/>
        <end position="35"/>
    </location>
</feature>
<feature type="domain" description="AB hydrolase-1" evidence="2">
    <location>
        <begin position="306"/>
        <end position="388"/>
    </location>
</feature>
<feature type="transmembrane region" description="Helical" evidence="1">
    <location>
        <begin position="185"/>
        <end position="204"/>
    </location>
</feature>
<dbReference type="OrthoDB" id="6431331at2759"/>
<dbReference type="AlphaFoldDB" id="A0A6A6PZY4"/>
<dbReference type="Proteomes" id="UP000799767">
    <property type="component" value="Unassembled WGS sequence"/>
</dbReference>
<keyword evidence="1" id="KW-0472">Membrane</keyword>
<dbReference type="GeneID" id="54474055"/>
<dbReference type="Gene3D" id="3.40.50.1820">
    <property type="entry name" value="alpha/beta hydrolase"/>
    <property type="match status" value="1"/>
</dbReference>
<gene>
    <name evidence="3" type="ORF">BDY17DRAFT_293923</name>
</gene>
<organism evidence="3 4">
    <name type="scientific">Neohortaea acidophila</name>
    <dbReference type="NCBI Taxonomy" id="245834"/>
    <lineage>
        <taxon>Eukaryota</taxon>
        <taxon>Fungi</taxon>
        <taxon>Dikarya</taxon>
        <taxon>Ascomycota</taxon>
        <taxon>Pezizomycotina</taxon>
        <taxon>Dothideomycetes</taxon>
        <taxon>Dothideomycetidae</taxon>
        <taxon>Mycosphaerellales</taxon>
        <taxon>Teratosphaeriaceae</taxon>
        <taxon>Neohortaea</taxon>
    </lineage>
</organism>
<keyword evidence="4" id="KW-1185">Reference proteome</keyword>
<feature type="transmembrane region" description="Helical" evidence="1">
    <location>
        <begin position="252"/>
        <end position="272"/>
    </location>
</feature>
<evidence type="ECO:0000259" key="2">
    <source>
        <dbReference type="Pfam" id="PF00561"/>
    </source>
</evidence>
<reference evidence="3" key="1">
    <citation type="journal article" date="2020" name="Stud. Mycol.">
        <title>101 Dothideomycetes genomes: a test case for predicting lifestyles and emergence of pathogens.</title>
        <authorList>
            <person name="Haridas S."/>
            <person name="Albert R."/>
            <person name="Binder M."/>
            <person name="Bloem J."/>
            <person name="Labutti K."/>
            <person name="Salamov A."/>
            <person name="Andreopoulos B."/>
            <person name="Baker S."/>
            <person name="Barry K."/>
            <person name="Bills G."/>
            <person name="Bluhm B."/>
            <person name="Cannon C."/>
            <person name="Castanera R."/>
            <person name="Culley D."/>
            <person name="Daum C."/>
            <person name="Ezra D."/>
            <person name="Gonzalez J."/>
            <person name="Henrissat B."/>
            <person name="Kuo A."/>
            <person name="Liang C."/>
            <person name="Lipzen A."/>
            <person name="Lutzoni F."/>
            <person name="Magnuson J."/>
            <person name="Mondo S."/>
            <person name="Nolan M."/>
            <person name="Ohm R."/>
            <person name="Pangilinan J."/>
            <person name="Park H.-J."/>
            <person name="Ramirez L."/>
            <person name="Alfaro M."/>
            <person name="Sun H."/>
            <person name="Tritt A."/>
            <person name="Yoshinaga Y."/>
            <person name="Zwiers L.-H."/>
            <person name="Turgeon B."/>
            <person name="Goodwin S."/>
            <person name="Spatafora J."/>
            <person name="Crous P."/>
            <person name="Grigoriev I."/>
        </authorList>
    </citation>
    <scope>NUCLEOTIDE SEQUENCE</scope>
    <source>
        <strain evidence="3">CBS 113389</strain>
    </source>
</reference>
<evidence type="ECO:0000256" key="1">
    <source>
        <dbReference type="SAM" id="Phobius"/>
    </source>
</evidence>
<protein>
    <recommendedName>
        <fullName evidence="2">AB hydrolase-1 domain-containing protein</fullName>
    </recommendedName>
</protein>
<evidence type="ECO:0000313" key="3">
    <source>
        <dbReference type="EMBL" id="KAF2485582.1"/>
    </source>
</evidence>
<feature type="transmembrane region" description="Helical" evidence="1">
    <location>
        <begin position="47"/>
        <end position="66"/>
    </location>
</feature>
<accession>A0A6A6PZY4</accession>
<name>A0A6A6PZY4_9PEZI</name>
<dbReference type="PANTHER" id="PTHR37471:SF1">
    <property type="entry name" value="AB HYDROLASE-1 DOMAIN-CONTAINING PROTEIN"/>
    <property type="match status" value="1"/>
</dbReference>
<dbReference type="Pfam" id="PF00561">
    <property type="entry name" value="Abhydrolase_1"/>
    <property type="match status" value="1"/>
</dbReference>
<keyword evidence="1" id="KW-0812">Transmembrane</keyword>
<dbReference type="SUPFAM" id="SSF53474">
    <property type="entry name" value="alpha/beta-Hydrolases"/>
    <property type="match status" value="1"/>
</dbReference>
<dbReference type="RefSeq" id="XP_033592151.1">
    <property type="nucleotide sequence ID" value="XM_033733053.1"/>
</dbReference>
<proteinExistence type="predicted"/>
<dbReference type="InterPro" id="IPR000073">
    <property type="entry name" value="AB_hydrolase_1"/>
</dbReference>
<dbReference type="PANTHER" id="PTHR37471">
    <property type="entry name" value="UNNAMED PRODUCT"/>
    <property type="match status" value="1"/>
</dbReference>